<comment type="caution">
    <text evidence="1">The sequence shown here is derived from an EMBL/GenBank/DDBJ whole genome shotgun (WGS) entry which is preliminary data.</text>
</comment>
<sequence length="55" mass="6033">MAGRRKRGIQQMTMDKHEACKSVIAIPAQYKQNTDCASLEKSTLAMIGLLTIPAL</sequence>
<proteinExistence type="predicted"/>
<keyword evidence="2" id="KW-1185">Reference proteome</keyword>
<accession>V8QN66</accession>
<dbReference type="HOGENOM" id="CLU_3021510_0_0_4"/>
<gene>
    <name evidence="1" type="ORF">W822_18795</name>
</gene>
<dbReference type="AlphaFoldDB" id="V8QN66"/>
<name>V8QN66_9BURK</name>
<dbReference type="PATRIC" id="fig|1424334.3.peg.3776"/>
<organism evidence="1 2">
    <name type="scientific">Advenella kashmirensis W13003</name>
    <dbReference type="NCBI Taxonomy" id="1424334"/>
    <lineage>
        <taxon>Bacteria</taxon>
        <taxon>Pseudomonadati</taxon>
        <taxon>Pseudomonadota</taxon>
        <taxon>Betaproteobacteria</taxon>
        <taxon>Burkholderiales</taxon>
        <taxon>Alcaligenaceae</taxon>
    </lineage>
</organism>
<reference evidence="1 2" key="1">
    <citation type="journal article" date="2014" name="Genome Announc.">
        <title>Draft Genome Sequence of Advenella kashmirensis Strain W13003, a Polycyclic Aromatic Hydrocarbon-Degrading Bacterium.</title>
        <authorList>
            <person name="Wang X."/>
            <person name="Jin D."/>
            <person name="Zhou L."/>
            <person name="Wu L."/>
            <person name="An W."/>
            <person name="Zhao L."/>
        </authorList>
    </citation>
    <scope>NUCLEOTIDE SEQUENCE [LARGE SCALE GENOMIC DNA]</scope>
    <source>
        <strain evidence="1 2">W13003</strain>
    </source>
</reference>
<dbReference type="STRING" id="1424334.W822_18795"/>
<dbReference type="EMBL" id="AYXT01000012">
    <property type="protein sequence ID" value="ETF01421.1"/>
    <property type="molecule type" value="Genomic_DNA"/>
</dbReference>
<evidence type="ECO:0000313" key="1">
    <source>
        <dbReference type="EMBL" id="ETF01421.1"/>
    </source>
</evidence>
<dbReference type="Proteomes" id="UP000018733">
    <property type="component" value="Unassembled WGS sequence"/>
</dbReference>
<evidence type="ECO:0000313" key="2">
    <source>
        <dbReference type="Proteomes" id="UP000018733"/>
    </source>
</evidence>
<protein>
    <submittedName>
        <fullName evidence="1">Uncharacterized protein</fullName>
    </submittedName>
</protein>